<dbReference type="AlphaFoldDB" id="A0A1E3NKY9"/>
<reference evidence="3 4" key="1">
    <citation type="journal article" date="2016" name="Proc. Natl. Acad. Sci. U.S.A.">
        <title>Comparative genomics of biotechnologically important yeasts.</title>
        <authorList>
            <person name="Riley R."/>
            <person name="Haridas S."/>
            <person name="Wolfe K.H."/>
            <person name="Lopes M.R."/>
            <person name="Hittinger C.T."/>
            <person name="Goeker M."/>
            <person name="Salamov A.A."/>
            <person name="Wisecaver J.H."/>
            <person name="Long T.M."/>
            <person name="Calvey C.H."/>
            <person name="Aerts A.L."/>
            <person name="Barry K.W."/>
            <person name="Choi C."/>
            <person name="Clum A."/>
            <person name="Coughlan A.Y."/>
            <person name="Deshpande S."/>
            <person name="Douglass A.P."/>
            <person name="Hanson S.J."/>
            <person name="Klenk H.-P."/>
            <person name="LaButti K.M."/>
            <person name="Lapidus A."/>
            <person name="Lindquist E.A."/>
            <person name="Lipzen A.M."/>
            <person name="Meier-Kolthoff J.P."/>
            <person name="Ohm R.A."/>
            <person name="Otillar R.P."/>
            <person name="Pangilinan J.L."/>
            <person name="Peng Y."/>
            <person name="Rokas A."/>
            <person name="Rosa C.A."/>
            <person name="Scheuner C."/>
            <person name="Sibirny A.A."/>
            <person name="Slot J.C."/>
            <person name="Stielow J.B."/>
            <person name="Sun H."/>
            <person name="Kurtzman C.P."/>
            <person name="Blackwell M."/>
            <person name="Grigoriev I.V."/>
            <person name="Jeffries T.W."/>
        </authorList>
    </citation>
    <scope>NUCLEOTIDE SEQUENCE [LARGE SCALE GENOMIC DNA]</scope>
    <source>
        <strain evidence="3 4">NRRL Y-2026</strain>
    </source>
</reference>
<feature type="region of interest" description="Disordered" evidence="1">
    <location>
        <begin position="511"/>
        <end position="545"/>
    </location>
</feature>
<dbReference type="EMBL" id="KV454004">
    <property type="protein sequence ID" value="ODQ45993.1"/>
    <property type="molecule type" value="Genomic_DNA"/>
</dbReference>
<protein>
    <recommendedName>
        <fullName evidence="2">PX domain-containing protein</fullName>
    </recommendedName>
</protein>
<gene>
    <name evidence="3" type="ORF">PICMEDRAFT_17239</name>
</gene>
<dbReference type="Gene3D" id="3.30.1520.10">
    <property type="entry name" value="Phox-like domain"/>
    <property type="match status" value="1"/>
</dbReference>
<feature type="region of interest" description="Disordered" evidence="1">
    <location>
        <begin position="1"/>
        <end position="104"/>
    </location>
</feature>
<evidence type="ECO:0000256" key="1">
    <source>
        <dbReference type="SAM" id="MobiDB-lite"/>
    </source>
</evidence>
<proteinExistence type="predicted"/>
<feature type="compositionally biased region" description="Polar residues" evidence="1">
    <location>
        <begin position="93"/>
        <end position="103"/>
    </location>
</feature>
<dbReference type="GO" id="GO:0030905">
    <property type="term" value="C:retromer, tubulation complex"/>
    <property type="evidence" value="ECO:0007669"/>
    <property type="project" value="TreeGrafter"/>
</dbReference>
<dbReference type="SMART" id="SM00312">
    <property type="entry name" value="PX"/>
    <property type="match status" value="1"/>
</dbReference>
<dbReference type="GO" id="GO:0006886">
    <property type="term" value="P:intracellular protein transport"/>
    <property type="evidence" value="ECO:0007669"/>
    <property type="project" value="TreeGrafter"/>
</dbReference>
<feature type="compositionally biased region" description="Polar residues" evidence="1">
    <location>
        <begin position="21"/>
        <end position="39"/>
    </location>
</feature>
<dbReference type="InterPro" id="IPR001683">
    <property type="entry name" value="PX_dom"/>
</dbReference>
<dbReference type="InterPro" id="IPR053055">
    <property type="entry name" value="VPS17"/>
</dbReference>
<dbReference type="PANTHER" id="PTHR47433:SF1">
    <property type="entry name" value="VACUOLAR PROTEIN SORTING-ASSOCIATED PROTEIN 17"/>
    <property type="match status" value="1"/>
</dbReference>
<dbReference type="GO" id="GO:0005768">
    <property type="term" value="C:endosome"/>
    <property type="evidence" value="ECO:0007669"/>
    <property type="project" value="TreeGrafter"/>
</dbReference>
<feature type="domain" description="PX" evidence="2">
    <location>
        <begin position="121"/>
        <end position="241"/>
    </location>
</feature>
<dbReference type="InterPro" id="IPR036871">
    <property type="entry name" value="PX_dom_sf"/>
</dbReference>
<dbReference type="RefSeq" id="XP_019017106.1">
    <property type="nucleotide sequence ID" value="XM_019161521.1"/>
</dbReference>
<dbReference type="GeneID" id="30178208"/>
<evidence type="ECO:0000259" key="2">
    <source>
        <dbReference type="PROSITE" id="PS50195"/>
    </source>
</evidence>
<dbReference type="OrthoDB" id="9976382at2759"/>
<dbReference type="PROSITE" id="PS50195">
    <property type="entry name" value="PX"/>
    <property type="match status" value="1"/>
</dbReference>
<sequence>MTSAVPYDPDDFDNNPFAESSIISPASYRNQTQGQLNTDEVTEGDAGENAPSSKAHEDNENERANILTQQGSQQHQPQASDDTSHSSNPSSSKGTTPQFNEFPTESDLKKYLPERLHKDSFQLVIKIQEIEGNGNNTQKNPIFKFNAKVTKLSGFRKETYKNVRRTYKEIESLYKYLIYNNIEVFVPALPAVTSFYTPLSPEFVASVTNSFQDWFNRICANPILIKNKEFALFFEQNDFGYVPSKTRPSTNSVIATGLRRKTLKQFNPPYDGCEYLARYRPMIKEVHLSSQKLIEKLDKYLRYQRQSAYYNNEFISLLSGLGNLETSTEMSKLWKKFNKFAGLFNEADLIKNVSFISELLKYFRQVCDDTYNIKESLTNRHLLMRELTTAEETTKKRHMTITKLKMKSTIDPIKVDEAIRALELSNNYEKELRYQVKRTTYEMLIEAQEFISYLVQSCKRLLKILAKQQILQERKKLNLLMNNRLISQQDSLGRLGREDLPEDVIGHAKSNSINDSWNSRTKKNYTDPISRSSTPSKDDTAEEISNVDAKSAASLLAGSNF</sequence>
<dbReference type="Gene3D" id="1.20.1270.60">
    <property type="entry name" value="Arfaptin homology (AH) domain/BAR domain"/>
    <property type="match status" value="1"/>
</dbReference>
<evidence type="ECO:0000313" key="4">
    <source>
        <dbReference type="Proteomes" id="UP000094455"/>
    </source>
</evidence>
<dbReference type="Proteomes" id="UP000094455">
    <property type="component" value="Unassembled WGS sequence"/>
</dbReference>
<accession>A0A1E3NKY9</accession>
<dbReference type="STRING" id="763406.A0A1E3NKY9"/>
<dbReference type="SUPFAM" id="SSF64268">
    <property type="entry name" value="PX domain"/>
    <property type="match status" value="1"/>
</dbReference>
<dbReference type="GO" id="GO:0042147">
    <property type="term" value="P:retrograde transport, endosome to Golgi"/>
    <property type="evidence" value="ECO:0007669"/>
    <property type="project" value="TreeGrafter"/>
</dbReference>
<keyword evidence="4" id="KW-1185">Reference proteome</keyword>
<dbReference type="GO" id="GO:0032266">
    <property type="term" value="F:phosphatidylinositol-3-phosphate binding"/>
    <property type="evidence" value="ECO:0007669"/>
    <property type="project" value="TreeGrafter"/>
</dbReference>
<evidence type="ECO:0000313" key="3">
    <source>
        <dbReference type="EMBL" id="ODQ45993.1"/>
    </source>
</evidence>
<dbReference type="GO" id="GO:0005829">
    <property type="term" value="C:cytosol"/>
    <property type="evidence" value="ECO:0007669"/>
    <property type="project" value="GOC"/>
</dbReference>
<organism evidence="3 4">
    <name type="scientific">Pichia membranifaciens NRRL Y-2026</name>
    <dbReference type="NCBI Taxonomy" id="763406"/>
    <lineage>
        <taxon>Eukaryota</taxon>
        <taxon>Fungi</taxon>
        <taxon>Dikarya</taxon>
        <taxon>Ascomycota</taxon>
        <taxon>Saccharomycotina</taxon>
        <taxon>Pichiomycetes</taxon>
        <taxon>Pichiales</taxon>
        <taxon>Pichiaceae</taxon>
        <taxon>Pichia</taxon>
    </lineage>
</organism>
<dbReference type="PANTHER" id="PTHR47433">
    <property type="entry name" value="VACUOLAR PROTEIN SORTING-ASSOCIATED PROTEIN 17"/>
    <property type="match status" value="1"/>
</dbReference>
<feature type="compositionally biased region" description="Basic and acidic residues" evidence="1">
    <location>
        <begin position="54"/>
        <end position="63"/>
    </location>
</feature>
<feature type="compositionally biased region" description="Low complexity" evidence="1">
    <location>
        <begin position="69"/>
        <end position="92"/>
    </location>
</feature>
<name>A0A1E3NKY9_9ASCO</name>
<dbReference type="InterPro" id="IPR027267">
    <property type="entry name" value="AH/BAR_dom_sf"/>
</dbReference>
<dbReference type="Pfam" id="PF00787">
    <property type="entry name" value="PX"/>
    <property type="match status" value="1"/>
</dbReference>